<protein>
    <recommendedName>
        <fullName evidence="6">Zn(2)-C6 fungal-type domain-containing protein</fullName>
    </recommendedName>
</protein>
<evidence type="ECO:0000256" key="5">
    <source>
        <dbReference type="SAM" id="MobiDB-lite"/>
    </source>
</evidence>
<dbReference type="InterPro" id="IPR017853">
    <property type="entry name" value="GH"/>
</dbReference>
<evidence type="ECO:0000256" key="4">
    <source>
        <dbReference type="ARBA" id="ARBA00023295"/>
    </source>
</evidence>
<keyword evidence="3" id="KW-0539">Nucleus</keyword>
<keyword evidence="4" id="KW-0326">Glycosidase</keyword>
<dbReference type="GO" id="GO:0000981">
    <property type="term" value="F:DNA-binding transcription factor activity, RNA polymerase II-specific"/>
    <property type="evidence" value="ECO:0007669"/>
    <property type="project" value="InterPro"/>
</dbReference>
<dbReference type="CDD" id="cd00067">
    <property type="entry name" value="GAL4"/>
    <property type="match status" value="1"/>
</dbReference>
<comment type="caution">
    <text evidence="7">The sequence shown here is derived from an EMBL/GenBank/DDBJ whole genome shotgun (WGS) entry which is preliminary data.</text>
</comment>
<dbReference type="SUPFAM" id="SSF51445">
    <property type="entry name" value="(Trans)glycosidases"/>
    <property type="match status" value="1"/>
</dbReference>
<reference evidence="7" key="1">
    <citation type="submission" date="2021-04" db="EMBL/GenBank/DDBJ databases">
        <title>Draft genome of Fusarium avenaceum strain F156N33, isolated from an atmospheric sample in Virginia.</title>
        <authorList>
            <person name="Yang S."/>
            <person name="Vinatzer B.A."/>
            <person name="Coleman J."/>
        </authorList>
    </citation>
    <scope>NUCLEOTIDE SEQUENCE</scope>
    <source>
        <strain evidence="7">F156N33</strain>
    </source>
</reference>
<evidence type="ECO:0000256" key="3">
    <source>
        <dbReference type="ARBA" id="ARBA00023242"/>
    </source>
</evidence>
<dbReference type="PROSITE" id="PS50048">
    <property type="entry name" value="ZN2_CY6_FUNGAL_2"/>
    <property type="match status" value="1"/>
</dbReference>
<dbReference type="InterPro" id="IPR036864">
    <property type="entry name" value="Zn2-C6_fun-type_DNA-bd_sf"/>
</dbReference>
<feature type="region of interest" description="Disordered" evidence="5">
    <location>
        <begin position="1"/>
        <end position="32"/>
    </location>
</feature>
<evidence type="ECO:0000256" key="1">
    <source>
        <dbReference type="ARBA" id="ARBA00005641"/>
    </source>
</evidence>
<name>A0A9P7H562_9HYPO</name>
<dbReference type="GO" id="GO:0004553">
    <property type="term" value="F:hydrolase activity, hydrolyzing O-glycosyl compounds"/>
    <property type="evidence" value="ECO:0007669"/>
    <property type="project" value="InterPro"/>
</dbReference>
<dbReference type="Gene3D" id="4.10.240.10">
    <property type="entry name" value="Zn(2)-C6 fungal-type DNA-binding domain"/>
    <property type="match status" value="1"/>
</dbReference>
<accession>A0A9P7H562</accession>
<dbReference type="SMART" id="SM00066">
    <property type="entry name" value="GAL4"/>
    <property type="match status" value="1"/>
</dbReference>
<dbReference type="Gene3D" id="3.20.20.80">
    <property type="entry name" value="Glycosidases"/>
    <property type="match status" value="1"/>
</dbReference>
<dbReference type="FunFam" id="3.20.20.80:FF:000130">
    <property type="entry name" value="Endoglucanase C"/>
    <property type="match status" value="1"/>
</dbReference>
<proteinExistence type="inferred from homology"/>
<dbReference type="EMBL" id="JAGPUO010000006">
    <property type="protein sequence ID" value="KAG5661999.1"/>
    <property type="molecule type" value="Genomic_DNA"/>
</dbReference>
<feature type="domain" description="Zn(2)-C6 fungal-type" evidence="6">
    <location>
        <begin position="998"/>
        <end position="1028"/>
    </location>
</feature>
<dbReference type="GO" id="GO:0000272">
    <property type="term" value="P:polysaccharide catabolic process"/>
    <property type="evidence" value="ECO:0007669"/>
    <property type="project" value="InterPro"/>
</dbReference>
<evidence type="ECO:0000256" key="2">
    <source>
        <dbReference type="ARBA" id="ARBA00022801"/>
    </source>
</evidence>
<keyword evidence="2" id="KW-0378">Hydrolase</keyword>
<dbReference type="GO" id="GO:0008270">
    <property type="term" value="F:zinc ion binding"/>
    <property type="evidence" value="ECO:0007669"/>
    <property type="project" value="InterPro"/>
</dbReference>
<feature type="compositionally biased region" description="Polar residues" evidence="5">
    <location>
        <begin position="18"/>
        <end position="32"/>
    </location>
</feature>
<gene>
    <name evidence="7" type="ORF">KAF25_004238</name>
</gene>
<comment type="similarity">
    <text evidence="1">Belongs to the glycosyl hydrolase 5 (cellulase A) family.</text>
</comment>
<dbReference type="Pfam" id="PF00172">
    <property type="entry name" value="Zn_clus"/>
    <property type="match status" value="1"/>
</dbReference>
<sequence>MNQNRGVDKARDQLHVEQPSTHGNGPTRLVSTGATCIQSPVDLSSFDPASLKILERLDELEKLIREPRNDIPAHGVVQADGQSQEPESSQETLSEDLQLEPTDETTDIPLRSILPERMESLLLWSVLSRDMSAHTTLQNDPPQPSPSYSPGCTSLGDIADLDTQGVKTLLDSFFAHVHCKNPILEEAAARKAVLNVVIEGIDWSPASCLMLLICALGKIATPLDASFHMSSDSASYLEGQALFQAAQKRIGILMTRSDIISAQCFFLSGVFLMSTFRPFEAWRYFSQALATCQTLPFLQRAHSLSASNASDLPMPELGETQQEAVYWSAWKSQRELSGELSLPDFSMPYFSSVLYPPFFPTPPHPLDSTKTTASNRQHAAWLFYLSEISLRRLSSRTCHDVLELHRASTSNHHFLESLALVVPAYEAQANEWAETLPRELSIATAPIDDNVCCFVLRGHLVNFYERLYWPFVMAHLAALERGMTSPIPDGSGSYDGTSQRSSSCKMLHTQGSQIVDPSGKRVILKGSAIGGMLNMENFITGYAGHEHQHRQQMAEVIGEENAQFFFDRLLYHFFTDSDAAYFASLGLNCIRIPFNYRHFIDDMDPDNVKQSGFDWLDRCVDICGRHNLYAVLDLHAVPGGQNQDWHSDSGLSRAAFWDFKDHQDRAIQLWKALAAHYKGNPVIAGYNLLNEPADESKTPAGFYGDRLIKWYERAEKEVRAIDPDHMIFIDGNTYAMDFRAFPEKPLPNAVYACHDYSFLGFPLGEQYEGTQDQNMKLRKSFERKVQFMREKNVPIWNGEFGPVYQNEHKEGEEGVKTNQKRFNLLQEQLAIYRETDVNWSIWLYKDIGYQGMVYLDPESAYMQLIAPFVEKKQRLGLDFWGVVNKDGVKHLYEPFIQGLKEEVLEKYRDTKYPKVWTFERQFERVIRECLMSEYVGWELAELFRNKTKDELEELASSFSFEKCIKRDTLVSILSHDSKISGSNMAFNQFPNRRRVIQACVNCRMRKTRCDAAQPRCGLCTSQNVDCVYRDAKQPKIDYNTQVLLERIQTMEDRILSSASSSQFHTENLRLSPANSQGPPEHLRRKSDFLPDSNTAGHEPVFEVQIPQSHTANANHVFSWPLVQELLSKADEDTESLQAHTNATEVFFQPQSSNYHSPTTSQPPISWRLYDNAEPFFSSLDDFVLHLRDSIHLYFTEVNIFFPLLMKSDVLEIFERVTAMEVYRQEQSSGIDMPQYGLLLVILCLALLSSSGRSNIHLEKSHADQEASSDSTVEMERLRSNLWDKSRLVLGYISTDMSMAAAQSSMLASIYMGACGRIAEAFHWAHATAVKCESMAQIYTKNHNIPDAFCRLYWISFIYECDFISEISVISPSGIARYEDKIPYPAFTTERSSATRSCRDASESSSIRCQEELVAFQITTNSAIRRFLNTVNSVFYDDKERFRTRQSNYASWLLRIAEDLYSHHSAIYHNLPEFLLTNSSQDVSMTGLDSTSPASLQSPTTRIQGIPTGNNSWNVLRLKGRYYAGQYIIHRPFIEFIILNIDNFQSHPHREAVLKRSKTCLDGCAGFIKVFDVETANSLTCLFPTGMVTFTMTIILMVATTLPVFQDLLPEDVEEVIVTGKRNLVRFSQNVAEFEWHLTVLEYLDVTRRAE</sequence>
<feature type="region of interest" description="Disordered" evidence="5">
    <location>
        <begin position="71"/>
        <end position="111"/>
    </location>
</feature>
<evidence type="ECO:0000259" key="6">
    <source>
        <dbReference type="PROSITE" id="PS50048"/>
    </source>
</evidence>
<dbReference type="Proteomes" id="UP000782241">
    <property type="component" value="Unassembled WGS sequence"/>
</dbReference>
<dbReference type="InterPro" id="IPR001547">
    <property type="entry name" value="Glyco_hydro_5"/>
</dbReference>
<keyword evidence="8" id="KW-1185">Reference proteome</keyword>
<dbReference type="PANTHER" id="PTHR47785">
    <property type="entry name" value="ZN(II)2CYS6 TRANSCRIPTION FACTOR (EUROFUNG)-RELATED-RELATED"/>
    <property type="match status" value="1"/>
</dbReference>
<feature type="compositionally biased region" description="Basic and acidic residues" evidence="5">
    <location>
        <begin position="1"/>
        <end position="15"/>
    </location>
</feature>
<feature type="compositionally biased region" description="Polar residues" evidence="5">
    <location>
        <begin position="80"/>
        <end position="92"/>
    </location>
</feature>
<dbReference type="PROSITE" id="PS00463">
    <property type="entry name" value="ZN2_CY6_FUNGAL_1"/>
    <property type="match status" value="1"/>
</dbReference>
<evidence type="ECO:0000313" key="7">
    <source>
        <dbReference type="EMBL" id="KAG5661999.1"/>
    </source>
</evidence>
<feature type="region of interest" description="Disordered" evidence="5">
    <location>
        <begin position="1065"/>
        <end position="1093"/>
    </location>
</feature>
<organism evidence="7 8">
    <name type="scientific">Fusarium avenaceum</name>
    <dbReference type="NCBI Taxonomy" id="40199"/>
    <lineage>
        <taxon>Eukaryota</taxon>
        <taxon>Fungi</taxon>
        <taxon>Dikarya</taxon>
        <taxon>Ascomycota</taxon>
        <taxon>Pezizomycotina</taxon>
        <taxon>Sordariomycetes</taxon>
        <taxon>Hypocreomycetidae</taxon>
        <taxon>Hypocreales</taxon>
        <taxon>Nectriaceae</taxon>
        <taxon>Fusarium</taxon>
        <taxon>Fusarium tricinctum species complex</taxon>
    </lineage>
</organism>
<dbReference type="InterPro" id="IPR001138">
    <property type="entry name" value="Zn2Cys6_DnaBD"/>
</dbReference>
<feature type="region of interest" description="Disordered" evidence="5">
    <location>
        <begin position="134"/>
        <end position="153"/>
    </location>
</feature>
<feature type="compositionally biased region" description="Acidic residues" evidence="5">
    <location>
        <begin position="93"/>
        <end position="106"/>
    </location>
</feature>
<dbReference type="CDD" id="cd12148">
    <property type="entry name" value="fungal_TF_MHR"/>
    <property type="match status" value="1"/>
</dbReference>
<dbReference type="SUPFAM" id="SSF57701">
    <property type="entry name" value="Zn2/Cys6 DNA-binding domain"/>
    <property type="match status" value="1"/>
</dbReference>
<dbReference type="PANTHER" id="PTHR47785:SF4">
    <property type="entry name" value="ZN(II)2CYS6 TRANSCRIPTION FACTOR (EUROFUNG)"/>
    <property type="match status" value="1"/>
</dbReference>
<dbReference type="InterPro" id="IPR053181">
    <property type="entry name" value="EcdB-like_regulator"/>
</dbReference>
<evidence type="ECO:0000313" key="8">
    <source>
        <dbReference type="Proteomes" id="UP000782241"/>
    </source>
</evidence>
<dbReference type="Pfam" id="PF00150">
    <property type="entry name" value="Cellulase"/>
    <property type="match status" value="1"/>
</dbReference>